<dbReference type="InterPro" id="IPR003903">
    <property type="entry name" value="UIM_dom"/>
</dbReference>
<keyword evidence="3" id="KW-1185">Reference proteome</keyword>
<evidence type="ECO:0000313" key="2">
    <source>
        <dbReference type="EMBL" id="KAG2485590.1"/>
    </source>
</evidence>
<evidence type="ECO:0000313" key="3">
    <source>
        <dbReference type="Proteomes" id="UP000612055"/>
    </source>
</evidence>
<feature type="region of interest" description="Disordered" evidence="1">
    <location>
        <begin position="39"/>
        <end position="61"/>
    </location>
</feature>
<gene>
    <name evidence="2" type="ORF">HYH03_015654</name>
</gene>
<protein>
    <submittedName>
        <fullName evidence="2">Uncharacterized protein</fullName>
    </submittedName>
</protein>
<feature type="compositionally biased region" description="Low complexity" evidence="1">
    <location>
        <begin position="479"/>
        <end position="492"/>
    </location>
</feature>
<dbReference type="AlphaFoldDB" id="A0A836BQX6"/>
<name>A0A836BQX6_9CHLO</name>
<feature type="compositionally biased region" description="Low complexity" evidence="1">
    <location>
        <begin position="340"/>
        <end position="353"/>
    </location>
</feature>
<feature type="compositionally biased region" description="Low complexity" evidence="1">
    <location>
        <begin position="385"/>
        <end position="399"/>
    </location>
</feature>
<dbReference type="SMART" id="SM00726">
    <property type="entry name" value="UIM"/>
    <property type="match status" value="2"/>
</dbReference>
<dbReference type="EMBL" id="JAEHOE010000126">
    <property type="protein sequence ID" value="KAG2485590.1"/>
    <property type="molecule type" value="Genomic_DNA"/>
</dbReference>
<feature type="region of interest" description="Disordered" evidence="1">
    <location>
        <begin position="303"/>
        <end position="405"/>
    </location>
</feature>
<comment type="caution">
    <text evidence="2">The sequence shown here is derived from an EMBL/GenBank/DDBJ whole genome shotgun (WGS) entry which is preliminary data.</text>
</comment>
<feature type="region of interest" description="Disordered" evidence="1">
    <location>
        <begin position="478"/>
        <end position="506"/>
    </location>
</feature>
<sequence>MADDADLQAAIEASLRECSGPRDDPATGAWDALVHAASAATPWSAPSRWGSGGGAGGTAEDDDADLAAALAASIASAEEETRRRRLGLPVAQAHAGPAPAFQKAHPGPFAALPPGPSLPLALTLPPAQTPHGVSRLGASAAAVAGVPTARHGMSSPLRRAVAAAEPRPAGAGSPCSSPARARPDAAAPYAAAAAAVAPPPWSSHSVPHVLPCLPAGRACLATAAPASAPLPGAPLLSASPGKHARTPSLPGATEAGPHPQPLPKRSRAASDSGAASLAASAAVNPCHDVAAAAAALLAAAPGAPASASFSPGDRHHAPVGAGPQHPGEGDAGAAGRWSGSALRPASASALPALDTPPERPASAASGCSEGAPALQQQHPPGGPLEPGSLLPGEACSGSAPGAGAGAGAALWPPGLAAPRLSGGTLPPLDLSRPAPALAPAVQPLGPGQLAAAVAAARGDVDRWAASQVVGRWLAAQADPAPTYPSAPSTAATLDLSRPGPALGSDPTVPSLPPAQAPLQPSAWVPALHSQGPILAAAASLPEAPVPPFGPGWERRLLGGQRVWWWLGQGCTAGGPALQAQAGRITAIDRRSSPLLYTVQLEGPAAEVVMATGDCLLPYITAGDRVMVRELLTPDLAGGPKLAARGVGDAGVTEGTEAGKAQEEGEGVCYAWVQGTALRADFVSQPGAAGVEVFLPYGGDLPTWVPYHTVVLVADAAEGSGAPSSAAPLPPPPPPPPHMMQLALVPPPLAPA</sequence>
<feature type="region of interest" description="Disordered" evidence="1">
    <location>
        <begin position="718"/>
        <end position="751"/>
    </location>
</feature>
<feature type="region of interest" description="Disordered" evidence="1">
    <location>
        <begin position="163"/>
        <end position="182"/>
    </location>
</feature>
<dbReference type="OrthoDB" id="551873at2759"/>
<feature type="region of interest" description="Disordered" evidence="1">
    <location>
        <begin position="232"/>
        <end position="271"/>
    </location>
</feature>
<organism evidence="2 3">
    <name type="scientific">Edaphochlamys debaryana</name>
    <dbReference type="NCBI Taxonomy" id="47281"/>
    <lineage>
        <taxon>Eukaryota</taxon>
        <taxon>Viridiplantae</taxon>
        <taxon>Chlorophyta</taxon>
        <taxon>core chlorophytes</taxon>
        <taxon>Chlorophyceae</taxon>
        <taxon>CS clade</taxon>
        <taxon>Chlamydomonadales</taxon>
        <taxon>Chlamydomonadales incertae sedis</taxon>
        <taxon>Edaphochlamys</taxon>
    </lineage>
</organism>
<proteinExistence type="predicted"/>
<reference evidence="2" key="1">
    <citation type="journal article" date="2020" name="bioRxiv">
        <title>Comparative genomics of Chlamydomonas.</title>
        <authorList>
            <person name="Craig R.J."/>
            <person name="Hasan A.R."/>
            <person name="Ness R.W."/>
            <person name="Keightley P.D."/>
        </authorList>
    </citation>
    <scope>NUCLEOTIDE SEQUENCE</scope>
    <source>
        <strain evidence="2">CCAP 11/70</strain>
    </source>
</reference>
<evidence type="ECO:0000256" key="1">
    <source>
        <dbReference type="SAM" id="MobiDB-lite"/>
    </source>
</evidence>
<accession>A0A836BQX6</accession>
<dbReference type="Proteomes" id="UP000612055">
    <property type="component" value="Unassembled WGS sequence"/>
</dbReference>
<feature type="compositionally biased region" description="Pro residues" evidence="1">
    <location>
        <begin position="727"/>
        <end position="737"/>
    </location>
</feature>